<dbReference type="AlphaFoldDB" id="A0A9W4U8K3"/>
<reference evidence="1" key="1">
    <citation type="submission" date="2023-01" db="EMBL/GenBank/DDBJ databases">
        <authorList>
            <person name="Van Ghelder C."/>
            <person name="Rancurel C."/>
        </authorList>
    </citation>
    <scope>NUCLEOTIDE SEQUENCE</scope>
    <source>
        <strain evidence="1">CNCM I-4278</strain>
    </source>
</reference>
<proteinExistence type="predicted"/>
<dbReference type="EMBL" id="CAOQHR010000003">
    <property type="protein sequence ID" value="CAI6331454.1"/>
    <property type="molecule type" value="Genomic_DNA"/>
</dbReference>
<sequence length="67" mass="7853">MIFLAKQEHQKLIYVFNCAFRSLHEGGDRNNGTWVLVCTQSSVRNFRIIVAMRRELGLRLRRIVSTC</sequence>
<evidence type="ECO:0000313" key="1">
    <source>
        <dbReference type="EMBL" id="CAI6331454.1"/>
    </source>
</evidence>
<accession>A0A9W4U8K3</accession>
<dbReference type="Proteomes" id="UP001152607">
    <property type="component" value="Unassembled WGS sequence"/>
</dbReference>
<organism evidence="1 2">
    <name type="scientific">Periconia digitata</name>
    <dbReference type="NCBI Taxonomy" id="1303443"/>
    <lineage>
        <taxon>Eukaryota</taxon>
        <taxon>Fungi</taxon>
        <taxon>Dikarya</taxon>
        <taxon>Ascomycota</taxon>
        <taxon>Pezizomycotina</taxon>
        <taxon>Dothideomycetes</taxon>
        <taxon>Pleosporomycetidae</taxon>
        <taxon>Pleosporales</taxon>
        <taxon>Massarineae</taxon>
        <taxon>Periconiaceae</taxon>
        <taxon>Periconia</taxon>
    </lineage>
</organism>
<gene>
    <name evidence="1" type="ORF">PDIGIT_LOCUS4479</name>
</gene>
<name>A0A9W4U8K3_9PLEO</name>
<protein>
    <submittedName>
        <fullName evidence="1">Uncharacterized protein</fullName>
    </submittedName>
</protein>
<keyword evidence="2" id="KW-1185">Reference proteome</keyword>
<comment type="caution">
    <text evidence="1">The sequence shown here is derived from an EMBL/GenBank/DDBJ whole genome shotgun (WGS) entry which is preliminary data.</text>
</comment>
<evidence type="ECO:0000313" key="2">
    <source>
        <dbReference type="Proteomes" id="UP001152607"/>
    </source>
</evidence>